<dbReference type="Proteomes" id="UP001153050">
    <property type="component" value="Unassembled WGS sequence"/>
</dbReference>
<comment type="caution">
    <text evidence="1">The sequence shown here is derived from an EMBL/GenBank/DDBJ whole genome shotgun (WGS) entry which is preliminary data.</text>
</comment>
<evidence type="ECO:0000313" key="2">
    <source>
        <dbReference type="Proteomes" id="UP001153050"/>
    </source>
</evidence>
<gene>
    <name evidence="1" type="ORF">MES5069_650038</name>
</gene>
<reference evidence="1 2" key="1">
    <citation type="submission" date="2022-03" db="EMBL/GenBank/DDBJ databases">
        <authorList>
            <person name="Brunel B."/>
        </authorList>
    </citation>
    <scope>NUCLEOTIDE SEQUENCE [LARGE SCALE GENOMIC DNA]</scope>
    <source>
        <strain evidence="1">STM5069sample</strain>
    </source>
</reference>
<sequence>MSTFTCVNGVDLFAISSINFLEDWHQPTSLNILLHLKASQSGEA</sequence>
<proteinExistence type="predicted"/>
<keyword evidence="2" id="KW-1185">Reference proteome</keyword>
<organism evidence="1 2">
    <name type="scientific">Mesorhizobium escarrei</name>
    <dbReference type="NCBI Taxonomy" id="666018"/>
    <lineage>
        <taxon>Bacteria</taxon>
        <taxon>Pseudomonadati</taxon>
        <taxon>Pseudomonadota</taxon>
        <taxon>Alphaproteobacteria</taxon>
        <taxon>Hyphomicrobiales</taxon>
        <taxon>Phyllobacteriaceae</taxon>
        <taxon>Mesorhizobium</taxon>
    </lineage>
</organism>
<evidence type="ECO:0000313" key="1">
    <source>
        <dbReference type="EMBL" id="CAH2408079.1"/>
    </source>
</evidence>
<accession>A0ABM9EFM4</accession>
<protein>
    <submittedName>
        <fullName evidence="1">Uncharacterized protein</fullName>
    </submittedName>
</protein>
<name>A0ABM9EFM4_9HYPH</name>
<dbReference type="EMBL" id="CAKXZT010000163">
    <property type="protein sequence ID" value="CAH2408079.1"/>
    <property type="molecule type" value="Genomic_DNA"/>
</dbReference>